<keyword evidence="2" id="KW-1185">Reference proteome</keyword>
<proteinExistence type="predicted"/>
<dbReference type="AlphaFoldDB" id="A0A7X6DT03"/>
<name>A0A7X6DT03_9BACT</name>
<evidence type="ECO:0000313" key="1">
    <source>
        <dbReference type="EMBL" id="NKE72794.1"/>
    </source>
</evidence>
<evidence type="ECO:0000313" key="2">
    <source>
        <dbReference type="Proteomes" id="UP000534783"/>
    </source>
</evidence>
<dbReference type="RefSeq" id="WP_168062731.1">
    <property type="nucleotide sequence ID" value="NZ_VTOW01000004.1"/>
</dbReference>
<dbReference type="Proteomes" id="UP000534783">
    <property type="component" value="Unassembled WGS sequence"/>
</dbReference>
<gene>
    <name evidence="1" type="ORF">MNODULE_18750</name>
</gene>
<accession>A0A7X6DT03</accession>
<sequence length="118" mass="12690">MKDLDLNPYKDQDQEPKINHLSLNLAGDPLMDPPEEVLLLDPHMKMAAAISKIKDVVDEKLTAASRLLVTGRLGLLPAFIAATGDLVDKVACNGDRFGACLTSPYGLFCPLRQTADGG</sequence>
<dbReference type="EMBL" id="VTOW01000004">
    <property type="protein sequence ID" value="NKE72794.1"/>
    <property type="molecule type" value="Genomic_DNA"/>
</dbReference>
<protein>
    <submittedName>
        <fullName evidence="1">Uncharacterized protein</fullName>
    </submittedName>
</protein>
<organism evidence="1 2">
    <name type="scientific">Candidatus Manganitrophus noduliformans</name>
    <dbReference type="NCBI Taxonomy" id="2606439"/>
    <lineage>
        <taxon>Bacteria</taxon>
        <taxon>Pseudomonadati</taxon>
        <taxon>Nitrospirota</taxon>
        <taxon>Nitrospiria</taxon>
        <taxon>Candidatus Troglogloeales</taxon>
        <taxon>Candidatus Manganitrophaceae</taxon>
        <taxon>Candidatus Manganitrophus</taxon>
    </lineage>
</organism>
<reference evidence="1 2" key="1">
    <citation type="journal article" date="2020" name="Nature">
        <title>Bacterial chemolithoautotrophy via manganese oxidation.</title>
        <authorList>
            <person name="Yu H."/>
            <person name="Leadbetter J.R."/>
        </authorList>
    </citation>
    <scope>NUCLEOTIDE SEQUENCE [LARGE SCALE GENOMIC DNA]</scope>
    <source>
        <strain evidence="1 2">Mn-1</strain>
    </source>
</reference>
<comment type="caution">
    <text evidence="1">The sequence shown here is derived from an EMBL/GenBank/DDBJ whole genome shotgun (WGS) entry which is preliminary data.</text>
</comment>